<reference evidence="5 6" key="1">
    <citation type="journal article" date="2019" name="Int. J. Syst. Evol. Microbiol.">
        <title>The Global Catalogue of Microorganisms (GCM) 10K type strain sequencing project: providing services to taxonomists for standard genome sequencing and annotation.</title>
        <authorList>
            <consortium name="The Broad Institute Genomics Platform"/>
            <consortium name="The Broad Institute Genome Sequencing Center for Infectious Disease"/>
            <person name="Wu L."/>
            <person name="Ma J."/>
        </authorList>
    </citation>
    <scope>NUCLEOTIDE SEQUENCE [LARGE SCALE GENOMIC DNA]</scope>
    <source>
        <strain evidence="5 6">JCM 15976</strain>
    </source>
</reference>
<evidence type="ECO:0000313" key="6">
    <source>
        <dbReference type="Proteomes" id="UP001500736"/>
    </source>
</evidence>
<keyword evidence="1" id="KW-0805">Transcription regulation</keyword>
<dbReference type="SMART" id="SM00342">
    <property type="entry name" value="HTH_ARAC"/>
    <property type="match status" value="1"/>
</dbReference>
<dbReference type="Proteomes" id="UP001500736">
    <property type="component" value="Unassembled WGS sequence"/>
</dbReference>
<dbReference type="Gene3D" id="1.10.10.60">
    <property type="entry name" value="Homeodomain-like"/>
    <property type="match status" value="2"/>
</dbReference>
<dbReference type="PANTHER" id="PTHR43280:SF2">
    <property type="entry name" value="HTH-TYPE TRANSCRIPTIONAL REGULATOR EXSA"/>
    <property type="match status" value="1"/>
</dbReference>
<dbReference type="InterPro" id="IPR020449">
    <property type="entry name" value="Tscrpt_reg_AraC-type_HTH"/>
</dbReference>
<dbReference type="PROSITE" id="PS01124">
    <property type="entry name" value="HTH_ARAC_FAMILY_2"/>
    <property type="match status" value="1"/>
</dbReference>
<evidence type="ECO:0000256" key="3">
    <source>
        <dbReference type="ARBA" id="ARBA00023163"/>
    </source>
</evidence>
<dbReference type="RefSeq" id="WP_129760706.1">
    <property type="nucleotide sequence ID" value="NZ_BAAAGF010000002.1"/>
</dbReference>
<accession>A0ABN1JP51</accession>
<comment type="caution">
    <text evidence="5">The sequence shown here is derived from an EMBL/GenBank/DDBJ whole genome shotgun (WGS) entry which is preliminary data.</text>
</comment>
<dbReference type="InterPro" id="IPR018060">
    <property type="entry name" value="HTH_AraC"/>
</dbReference>
<dbReference type="InterPro" id="IPR009057">
    <property type="entry name" value="Homeodomain-like_sf"/>
</dbReference>
<evidence type="ECO:0000313" key="5">
    <source>
        <dbReference type="EMBL" id="GAA0743866.1"/>
    </source>
</evidence>
<dbReference type="PANTHER" id="PTHR43280">
    <property type="entry name" value="ARAC-FAMILY TRANSCRIPTIONAL REGULATOR"/>
    <property type="match status" value="1"/>
</dbReference>
<feature type="domain" description="HTH araC/xylS-type" evidence="4">
    <location>
        <begin position="185"/>
        <end position="283"/>
    </location>
</feature>
<sequence length="297" mass="34776">MCENIHREITQLKPFDVFLVIDRTKPSFDFPIHFHPEYELNFIRNGKGIRRIVGNSMEEIDAIELTLIGSNLEHGWEHHNCTSNAVDEITIQFHDWLFTDELLNLNAFKAIKQLFLRAKEGINFSTETALKLEKQLTSLAEHNNINDYFELFSILQTLADSDDYRLLNTDNDVEISEYENSKKIQLVHDFVHNNYHQKISLDEISCLVNMSTSSFNRFIKKRAGKTFINYVNDVRLIYATKQLINTDMSVSEISYNCGFNNISNFNRIFKKIKKITPSNYRNEFSKVTRFSSELHQV</sequence>
<dbReference type="Pfam" id="PF12833">
    <property type="entry name" value="HTH_18"/>
    <property type="match status" value="1"/>
</dbReference>
<dbReference type="PROSITE" id="PS00041">
    <property type="entry name" value="HTH_ARAC_FAMILY_1"/>
    <property type="match status" value="1"/>
</dbReference>
<name>A0ABN1JP51_9FLAO</name>
<proteinExistence type="predicted"/>
<organism evidence="5 6">
    <name type="scientific">Gaetbulibacter jejuensis</name>
    <dbReference type="NCBI Taxonomy" id="584607"/>
    <lineage>
        <taxon>Bacteria</taxon>
        <taxon>Pseudomonadati</taxon>
        <taxon>Bacteroidota</taxon>
        <taxon>Flavobacteriia</taxon>
        <taxon>Flavobacteriales</taxon>
        <taxon>Flavobacteriaceae</taxon>
        <taxon>Gaetbulibacter</taxon>
    </lineage>
</organism>
<dbReference type="PRINTS" id="PR00032">
    <property type="entry name" value="HTHARAC"/>
</dbReference>
<dbReference type="InterPro" id="IPR018062">
    <property type="entry name" value="HTH_AraC-typ_CS"/>
</dbReference>
<dbReference type="EMBL" id="BAAAGF010000002">
    <property type="protein sequence ID" value="GAA0743866.1"/>
    <property type="molecule type" value="Genomic_DNA"/>
</dbReference>
<protein>
    <submittedName>
        <fullName evidence="5">AraC family transcriptional regulator</fullName>
    </submittedName>
</protein>
<keyword evidence="2" id="KW-0238">DNA-binding</keyword>
<evidence type="ECO:0000256" key="1">
    <source>
        <dbReference type="ARBA" id="ARBA00023015"/>
    </source>
</evidence>
<evidence type="ECO:0000256" key="2">
    <source>
        <dbReference type="ARBA" id="ARBA00023125"/>
    </source>
</evidence>
<evidence type="ECO:0000259" key="4">
    <source>
        <dbReference type="PROSITE" id="PS01124"/>
    </source>
</evidence>
<dbReference type="SUPFAM" id="SSF46689">
    <property type="entry name" value="Homeodomain-like"/>
    <property type="match status" value="2"/>
</dbReference>
<keyword evidence="3" id="KW-0804">Transcription</keyword>
<gene>
    <name evidence="5" type="ORF">GCM10009431_17470</name>
</gene>
<keyword evidence="6" id="KW-1185">Reference proteome</keyword>